<protein>
    <submittedName>
        <fullName evidence="2">Uncharacterized protein</fullName>
    </submittedName>
</protein>
<accession>A0ABX6YJH3</accession>
<evidence type="ECO:0000313" key="2">
    <source>
        <dbReference type="EMBL" id="QPZ38907.1"/>
    </source>
</evidence>
<gene>
    <name evidence="2" type="ORF">HCR76_02045</name>
</gene>
<dbReference type="RefSeq" id="WP_166985195.1">
    <property type="nucleotide sequence ID" value="NZ_CP061169.1"/>
</dbReference>
<evidence type="ECO:0000256" key="1">
    <source>
        <dbReference type="SAM" id="MobiDB-lite"/>
    </source>
</evidence>
<name>A0ABX6YJH3_9MICO</name>
<dbReference type="EMBL" id="CP061169">
    <property type="protein sequence ID" value="QPZ38907.1"/>
    <property type="molecule type" value="Genomic_DNA"/>
</dbReference>
<dbReference type="Proteomes" id="UP000662814">
    <property type="component" value="Chromosome"/>
</dbReference>
<sequence length="85" mass="9922">MSTSVQSPVQPVETSHPPSTRPPTESHPPQRTRRPRRTSWLSRLLTRLRRPRFEIDPHTAHQNERARVQREAANARALVYYGGFR</sequence>
<keyword evidence="3" id="KW-1185">Reference proteome</keyword>
<feature type="compositionally biased region" description="Polar residues" evidence="1">
    <location>
        <begin position="1"/>
        <end position="18"/>
    </location>
</feature>
<reference evidence="2 3" key="1">
    <citation type="submission" date="2020-12" db="EMBL/GenBank/DDBJ databases">
        <title>Microbacterium sp. HY060.</title>
        <authorList>
            <person name="Zhou J."/>
        </authorList>
    </citation>
    <scope>NUCLEOTIDE SEQUENCE [LARGE SCALE GENOMIC DNA]</scope>
    <source>
        <strain evidence="2 3">HY60</strain>
    </source>
</reference>
<organism evidence="2 3">
    <name type="scientific">Paramicrobacterium chengjingii</name>
    <dbReference type="NCBI Taxonomy" id="2769067"/>
    <lineage>
        <taxon>Bacteria</taxon>
        <taxon>Bacillati</taxon>
        <taxon>Actinomycetota</taxon>
        <taxon>Actinomycetes</taxon>
        <taxon>Micrococcales</taxon>
        <taxon>Microbacteriaceae</taxon>
        <taxon>Paramicrobacterium</taxon>
    </lineage>
</organism>
<evidence type="ECO:0000313" key="3">
    <source>
        <dbReference type="Proteomes" id="UP000662814"/>
    </source>
</evidence>
<proteinExistence type="predicted"/>
<feature type="region of interest" description="Disordered" evidence="1">
    <location>
        <begin position="1"/>
        <end position="39"/>
    </location>
</feature>